<feature type="region of interest" description="Disordered" evidence="2">
    <location>
        <begin position="1"/>
        <end position="21"/>
    </location>
</feature>
<feature type="domain" description="Spore protein YkvP/CgeB glycosyl transferase-like" evidence="4">
    <location>
        <begin position="640"/>
        <end position="744"/>
    </location>
</feature>
<keyword evidence="5" id="KW-0489">Methyltransferase</keyword>
<dbReference type="AlphaFoldDB" id="A0A1H3U2V3"/>
<dbReference type="RefSeq" id="WP_093278769.1">
    <property type="nucleotide sequence ID" value="NZ_FNOK01000104.1"/>
</dbReference>
<dbReference type="STRING" id="418495.SAMN05216215_11046"/>
<proteinExistence type="predicted"/>
<evidence type="ECO:0000256" key="1">
    <source>
        <dbReference type="SAM" id="Coils"/>
    </source>
</evidence>
<dbReference type="EMBL" id="FNOK01000104">
    <property type="protein sequence ID" value="SDZ56800.1"/>
    <property type="molecule type" value="Genomic_DNA"/>
</dbReference>
<dbReference type="GO" id="GO:0032259">
    <property type="term" value="P:methylation"/>
    <property type="evidence" value="ECO:0007669"/>
    <property type="project" value="UniProtKB-KW"/>
</dbReference>
<dbReference type="InterPro" id="IPR006342">
    <property type="entry name" value="FkbM_mtfrase"/>
</dbReference>
<evidence type="ECO:0000256" key="2">
    <source>
        <dbReference type="SAM" id="MobiDB-lite"/>
    </source>
</evidence>
<dbReference type="InterPro" id="IPR029063">
    <property type="entry name" value="SAM-dependent_MTases_sf"/>
</dbReference>
<accession>A0A1H3U2V3</accession>
<dbReference type="PANTHER" id="PTHR34203:SF15">
    <property type="entry name" value="SLL1173 PROTEIN"/>
    <property type="match status" value="1"/>
</dbReference>
<evidence type="ECO:0000259" key="4">
    <source>
        <dbReference type="Pfam" id="PF13524"/>
    </source>
</evidence>
<dbReference type="Proteomes" id="UP000199529">
    <property type="component" value="Unassembled WGS sequence"/>
</dbReference>
<dbReference type="Gene3D" id="3.40.50.2000">
    <property type="entry name" value="Glycogen Phosphorylase B"/>
    <property type="match status" value="1"/>
</dbReference>
<name>A0A1H3U2V3_9PSEU</name>
<dbReference type="NCBIfam" id="TIGR01444">
    <property type="entry name" value="fkbM_fam"/>
    <property type="match status" value="1"/>
</dbReference>
<protein>
    <submittedName>
        <fullName evidence="5">Methyltransferase, FkbM family</fullName>
    </submittedName>
</protein>
<sequence length="1230" mass="132369">MTDSQAQPDPVTAGSPDSDSAVEATLQSGVLEQPAELFGEPEWPAETSEDRGARTVLGCTVACRDQLPAARVLRETFRRHHPNAQFALLVVDLPGADRAEPDGLTFADIGLDATEYARLAMGCTAEQLRNVLRPMFLQHLLKSGATVLYFEPSVQLFGRFDDLVAGLTHERPVALVPRVLRPLAVDGLRPNPADLAESGTFDPSAFAVRPGAEQLLATWVEQLRSDPSAAASMLDGAPALVDHQVIRDPGVGLSVWNAAQRELVVAGDGRHTVDGTVLRSVHFDGFQPQRPWLLSTAYADRPRILLSENPVLAGLCAGYRNALVGAGYTREQPHPFDVMPDGVVLPATLRREYLDAWLADGEPPPSPFEPDGPLAEFREWSCAPADDRQRAAGGSRWTAAVWADDPILRRDYPDPFGTNAEAFHEWCVGVGVASGRVPAEAVHRRIDNRAALVDQLGVAVLGDGQLAELMRTAVRASGLPSADTAYYPVVLRCGPGLPVPAGRYVIDVHNGAADTADVAETWVLSESGRAAARRNGTKTRVVVLPAPERDRIDLPTRKGARAKFGLSDEFVFGAFVDHAAERADNALGVVSAFLAAFPERDEVRLLIGVVGAVEHPEAAERLRLATATDSRILLVEEDLDLHPLLSASDSFVSLHRGEAGDDHVLRLLEVAAHGVPVIAGEHGAVAELFGAESARLVPCAGPGEPDIEAAAELLRAAADDPEASAAFGAAAKENLLAVHTVARAGARLRERVEQAYRNWRTKWSRDSHGQFDDPLRPLLVARHALHRAPEVGASSRNSMAPALRKAVLKALSHYDEHIRDVMRSLVDGVEQTAAELLRRQYEADGEGDMEAVRAELAQLIRRHDQLGAQLLGTDDGMVRARADLAEQHRRLRKLEAGEGGDQRVDALAERLDSLTGAVERILDRMDALEQRQAGDQNAAANLRSASHDAANALQRTDVLQRILLREHERNIGGGDGTTTPVLCDAGLLRLPADDSFMLPWLSSHSSWDADVSALIDSLLEPDGVFMDVGAYVGYQTVRVLSRLGNSGAVVAVEPCPRSGALLKHNVEVNVPAAWGHRLVLVEGAAWDGSCQLAAESSLAGGLSVSPPEGDTPPSVRGVRLDRELENHEALQNLKLSVVHVDVGGRVHRVLGGLVRLLRRDRPSIVCSFTPDAIRQLGDDPGAALREFGTWGYDLVPVGRNRPVSAADLLEAISATGSVSTVKLWLRPKQK</sequence>
<dbReference type="SUPFAM" id="SSF53756">
    <property type="entry name" value="UDP-Glycosyltransferase/glycogen phosphorylase"/>
    <property type="match status" value="1"/>
</dbReference>
<dbReference type="GO" id="GO:0008168">
    <property type="term" value="F:methyltransferase activity"/>
    <property type="evidence" value="ECO:0007669"/>
    <property type="project" value="UniProtKB-KW"/>
</dbReference>
<reference evidence="6" key="1">
    <citation type="submission" date="2016-10" db="EMBL/GenBank/DDBJ databases">
        <authorList>
            <person name="Varghese N."/>
            <person name="Submissions S."/>
        </authorList>
    </citation>
    <scope>NUCLEOTIDE SEQUENCE [LARGE SCALE GENOMIC DNA]</scope>
    <source>
        <strain evidence="6">CGMCC 4.3530</strain>
    </source>
</reference>
<evidence type="ECO:0000259" key="3">
    <source>
        <dbReference type="Pfam" id="PF05050"/>
    </source>
</evidence>
<evidence type="ECO:0000313" key="5">
    <source>
        <dbReference type="EMBL" id="SDZ56800.1"/>
    </source>
</evidence>
<gene>
    <name evidence="5" type="ORF">SAMN05216215_11046</name>
</gene>
<evidence type="ECO:0000313" key="6">
    <source>
        <dbReference type="Proteomes" id="UP000199529"/>
    </source>
</evidence>
<organism evidence="5 6">
    <name type="scientific">Saccharopolyspora shandongensis</name>
    <dbReference type="NCBI Taxonomy" id="418495"/>
    <lineage>
        <taxon>Bacteria</taxon>
        <taxon>Bacillati</taxon>
        <taxon>Actinomycetota</taxon>
        <taxon>Actinomycetes</taxon>
        <taxon>Pseudonocardiales</taxon>
        <taxon>Pseudonocardiaceae</taxon>
        <taxon>Saccharopolyspora</taxon>
    </lineage>
</organism>
<dbReference type="Gene3D" id="3.40.50.150">
    <property type="entry name" value="Vaccinia Virus protein VP39"/>
    <property type="match status" value="1"/>
</dbReference>
<keyword evidence="6" id="KW-1185">Reference proteome</keyword>
<dbReference type="SUPFAM" id="SSF53335">
    <property type="entry name" value="S-adenosyl-L-methionine-dependent methyltransferases"/>
    <property type="match status" value="1"/>
</dbReference>
<dbReference type="Pfam" id="PF05050">
    <property type="entry name" value="Methyltransf_21"/>
    <property type="match status" value="1"/>
</dbReference>
<dbReference type="PANTHER" id="PTHR34203">
    <property type="entry name" value="METHYLTRANSFERASE, FKBM FAMILY PROTEIN"/>
    <property type="match status" value="1"/>
</dbReference>
<dbReference type="InterPro" id="IPR055259">
    <property type="entry name" value="YkvP/CgeB_Glyco_trans-like"/>
</dbReference>
<dbReference type="InterPro" id="IPR052514">
    <property type="entry name" value="SAM-dependent_MTase"/>
</dbReference>
<keyword evidence="1" id="KW-0175">Coiled coil</keyword>
<feature type="domain" description="Methyltransferase FkbM" evidence="3">
    <location>
        <begin position="1027"/>
        <end position="1191"/>
    </location>
</feature>
<feature type="coiled-coil region" evidence="1">
    <location>
        <begin position="849"/>
        <end position="931"/>
    </location>
</feature>
<dbReference type="Pfam" id="PF13524">
    <property type="entry name" value="Glyco_trans_1_2"/>
    <property type="match status" value="1"/>
</dbReference>
<dbReference type="OrthoDB" id="5679686at2"/>
<keyword evidence="5" id="KW-0808">Transferase</keyword>